<evidence type="ECO:0000313" key="5">
    <source>
        <dbReference type="Proteomes" id="UP000007799"/>
    </source>
</evidence>
<feature type="region of interest" description="Disordered" evidence="2">
    <location>
        <begin position="1"/>
        <end position="41"/>
    </location>
</feature>
<proteinExistence type="inferred from homology"/>
<dbReference type="InterPro" id="IPR040911">
    <property type="entry name" value="Exostosin_GT47"/>
</dbReference>
<feature type="region of interest" description="Disordered" evidence="2">
    <location>
        <begin position="431"/>
        <end position="462"/>
    </location>
</feature>
<dbReference type="InterPro" id="IPR004263">
    <property type="entry name" value="Exostosin"/>
</dbReference>
<dbReference type="GeneID" id="16068986"/>
<gene>
    <name evidence="4" type="ORF">PTSG_10278</name>
</gene>
<organism evidence="5">
    <name type="scientific">Salpingoeca rosetta (strain ATCC 50818 / BSB-021)</name>
    <dbReference type="NCBI Taxonomy" id="946362"/>
    <lineage>
        <taxon>Eukaryota</taxon>
        <taxon>Choanoflagellata</taxon>
        <taxon>Craspedida</taxon>
        <taxon>Salpingoecidae</taxon>
        <taxon>Salpingoeca</taxon>
    </lineage>
</organism>
<dbReference type="GO" id="GO:0016757">
    <property type="term" value="F:glycosyltransferase activity"/>
    <property type="evidence" value="ECO:0007669"/>
    <property type="project" value="InterPro"/>
</dbReference>
<comment type="similarity">
    <text evidence="1">Belongs to the glycosyltransferase 47 family.</text>
</comment>
<sequence length="583" mass="64081">MPLRHRTANDGPDVRDRRTPIVQGGEDPPTQQQQRRGMEPPLPAIDRAIRTAILDGRTAPMTCPRLASSFQAQTCRAGVKIACTARTLAALSRCIPLAYWNEGRYHILFEYSDTPCLPGMQNTPFLQRKYLVTFRGTTKSARSHAMRNHLSTVHNGRDIVLVCACRWFDEERMGREGEEEELNKYTYTDLALETKFGLIIMAAGTIPVIVVDHYVLPYQDLLDWETFSIRIPEHRLLELPRILRSIPDEVVEMMQRRVVFMFEEFFKSISTQVHTALESARINLFSGDNAWQRALEPAAVTPPSTNNHCSGGMNRRALPCDDHPATLCGCGSSNTSNTPQHKQASDEQRECLAVCLQLGTGADGTSCVFGWKQQQAEAMRTHRQQDEGNVEDTCHACQLHSPHTCCNHPDSAAVAVLMQCSHMREQATQLCAARPSPSSPSSPSTAQPPSHAGRHQPQSGVRQTLHMSLALMKSVGEANEAVEPTTMTMTSDEATTADVWLHLDERALCILSISSSSSPSLVPNSSGCGHGCGGCIARRCAVVTTTMMVVSGLTVAVLFPGPHDTSRAIHAHTNVQEKKARGG</sequence>
<dbReference type="KEGG" id="sre:PTSG_10278"/>
<dbReference type="RefSeq" id="XP_004988327.1">
    <property type="nucleotide sequence ID" value="XM_004988270.1"/>
</dbReference>
<feature type="domain" description="Exostosin GT47" evidence="3">
    <location>
        <begin position="121"/>
        <end position="246"/>
    </location>
</feature>
<protein>
    <recommendedName>
        <fullName evidence="3">Exostosin GT47 domain-containing protein</fullName>
    </recommendedName>
</protein>
<evidence type="ECO:0000256" key="2">
    <source>
        <dbReference type="SAM" id="MobiDB-lite"/>
    </source>
</evidence>
<keyword evidence="5" id="KW-1185">Reference proteome</keyword>
<dbReference type="EMBL" id="GL832990">
    <property type="protein sequence ID" value="EGD80002.1"/>
    <property type="molecule type" value="Genomic_DNA"/>
</dbReference>
<dbReference type="InParanoid" id="F2UQU7"/>
<dbReference type="OrthoDB" id="1924787at2759"/>
<reference evidence="4" key="1">
    <citation type="submission" date="2009-08" db="EMBL/GenBank/DDBJ databases">
        <title>Annotation of Salpingoeca rosetta.</title>
        <authorList>
            <consortium name="The Broad Institute Genome Sequencing Platform"/>
            <person name="Russ C."/>
            <person name="Cuomo C."/>
            <person name="Burger G."/>
            <person name="Gray M.W."/>
            <person name="Holland P.W.H."/>
            <person name="King N."/>
            <person name="Lang F.B.F."/>
            <person name="Roger A.J."/>
            <person name="Ruiz-Trillo I."/>
            <person name="Young S.K."/>
            <person name="Zeng Q."/>
            <person name="Gargeya S."/>
            <person name="Alvarado L."/>
            <person name="Berlin A."/>
            <person name="Chapman S.B."/>
            <person name="Chen Z."/>
            <person name="Freedman E."/>
            <person name="Gellesch M."/>
            <person name="Goldberg J."/>
            <person name="Griggs A."/>
            <person name="Gujja S."/>
            <person name="Heilman E."/>
            <person name="Heiman D."/>
            <person name="Howarth C."/>
            <person name="Mehta T."/>
            <person name="Neiman D."/>
            <person name="Pearson M."/>
            <person name="Roberts A."/>
            <person name="Saif S."/>
            <person name="Shea T."/>
            <person name="Shenoy N."/>
            <person name="Sisk P."/>
            <person name="Stolte C."/>
            <person name="Sykes S."/>
            <person name="White J."/>
            <person name="Yandava C."/>
            <person name="Haas B."/>
            <person name="Nusbaum C."/>
            <person name="Birren B."/>
        </authorList>
    </citation>
    <scope>NUCLEOTIDE SEQUENCE [LARGE SCALE GENOMIC DNA]</scope>
    <source>
        <strain evidence="4">ATCC 50818</strain>
    </source>
</reference>
<evidence type="ECO:0000313" key="4">
    <source>
        <dbReference type="EMBL" id="EGD80002.1"/>
    </source>
</evidence>
<dbReference type="Pfam" id="PF03016">
    <property type="entry name" value="Exostosin_GT47"/>
    <property type="match status" value="1"/>
</dbReference>
<feature type="compositionally biased region" description="Low complexity" evidence="2">
    <location>
        <begin position="435"/>
        <end position="450"/>
    </location>
</feature>
<evidence type="ECO:0000259" key="3">
    <source>
        <dbReference type="Pfam" id="PF03016"/>
    </source>
</evidence>
<evidence type="ECO:0000256" key="1">
    <source>
        <dbReference type="ARBA" id="ARBA00010271"/>
    </source>
</evidence>
<dbReference type="eggNOG" id="KOG1021">
    <property type="taxonomic scope" value="Eukaryota"/>
</dbReference>
<name>F2UQU7_SALR5</name>
<dbReference type="PANTHER" id="PTHR11062">
    <property type="entry name" value="EXOSTOSIN HEPARAN SULFATE GLYCOSYLTRANSFERASE -RELATED"/>
    <property type="match status" value="1"/>
</dbReference>
<dbReference type="PANTHER" id="PTHR11062:SF73">
    <property type="entry name" value="EXOSTOSIN-LIKE 3"/>
    <property type="match status" value="1"/>
</dbReference>
<dbReference type="Proteomes" id="UP000007799">
    <property type="component" value="Unassembled WGS sequence"/>
</dbReference>
<dbReference type="AlphaFoldDB" id="F2UQU7"/>
<accession>F2UQU7</accession>